<reference evidence="1" key="1">
    <citation type="submission" date="2020-05" db="EMBL/GenBank/DDBJ databases">
        <authorList>
            <person name="Chiriac C."/>
            <person name="Salcher M."/>
            <person name="Ghai R."/>
            <person name="Kavagutti S V."/>
        </authorList>
    </citation>
    <scope>NUCLEOTIDE SEQUENCE</scope>
</reference>
<protein>
    <submittedName>
        <fullName evidence="1">Unannotated protein</fullName>
    </submittedName>
</protein>
<organism evidence="1">
    <name type="scientific">freshwater metagenome</name>
    <dbReference type="NCBI Taxonomy" id="449393"/>
    <lineage>
        <taxon>unclassified sequences</taxon>
        <taxon>metagenomes</taxon>
        <taxon>ecological metagenomes</taxon>
    </lineage>
</organism>
<sequence length="192" mass="21429">MFGSQNLHLVVVDESEPDFLYNSFNEILQIPAGTLSGIADSGKNRSLNYSEISLLLAVNRAFPKERNWADYELFVREGSISHLTNQVGLAGLGERLLTPQWAIDESLKISSGSTEKILGLGIRIHGDINQLAMVSAPVGINREISEIPIEIAVNAMLAFEKSKVIRKYSSAEIFQEAKIRLKRNIKRYLRLT</sequence>
<name>A0A6J6HKT4_9ZZZZ</name>
<gene>
    <name evidence="1" type="ORF">UFOPK1852_00839</name>
</gene>
<dbReference type="EMBL" id="CAEZUS010000132">
    <property type="protein sequence ID" value="CAB4613787.1"/>
    <property type="molecule type" value="Genomic_DNA"/>
</dbReference>
<evidence type="ECO:0000313" key="1">
    <source>
        <dbReference type="EMBL" id="CAB4613787.1"/>
    </source>
</evidence>
<dbReference type="AlphaFoldDB" id="A0A6J6HKT4"/>
<accession>A0A6J6HKT4</accession>
<proteinExistence type="predicted"/>